<feature type="domain" description="RRM" evidence="5">
    <location>
        <begin position="201"/>
        <end position="278"/>
    </location>
</feature>
<dbReference type="GeneID" id="101493741"/>
<feature type="region of interest" description="Disordered" evidence="4">
    <location>
        <begin position="19"/>
        <end position="113"/>
    </location>
</feature>
<dbReference type="Gene3D" id="3.30.70.330">
    <property type="match status" value="2"/>
</dbReference>
<evidence type="ECO:0000313" key="7">
    <source>
        <dbReference type="Proteomes" id="UP000087171"/>
    </source>
</evidence>
<dbReference type="PANTHER" id="PTHR23236:SF24">
    <property type="entry name" value="PHRAGMOPLASTIN INTERACTING PROTEIN 1"/>
    <property type="match status" value="1"/>
</dbReference>
<reference evidence="7" key="1">
    <citation type="journal article" date="2013" name="Nat. Biotechnol.">
        <title>Draft genome sequence of chickpea (Cicer arietinum) provides a resource for trait improvement.</title>
        <authorList>
            <person name="Varshney R.K."/>
            <person name="Song C."/>
            <person name="Saxena R.K."/>
            <person name="Azam S."/>
            <person name="Yu S."/>
            <person name="Sharpe A.G."/>
            <person name="Cannon S."/>
            <person name="Baek J."/>
            <person name="Rosen B.D."/>
            <person name="Tar'an B."/>
            <person name="Millan T."/>
            <person name="Zhang X."/>
            <person name="Ramsay L.D."/>
            <person name="Iwata A."/>
            <person name="Wang Y."/>
            <person name="Nelson W."/>
            <person name="Farmer A.D."/>
            <person name="Gaur P.M."/>
            <person name="Soderlund C."/>
            <person name="Penmetsa R.V."/>
            <person name="Xu C."/>
            <person name="Bharti A.K."/>
            <person name="He W."/>
            <person name="Winter P."/>
            <person name="Zhao S."/>
            <person name="Hane J.K."/>
            <person name="Carrasquilla-Garcia N."/>
            <person name="Condie J.A."/>
            <person name="Upadhyaya H.D."/>
            <person name="Luo M.C."/>
            <person name="Thudi M."/>
            <person name="Gowda C.L."/>
            <person name="Singh N.P."/>
            <person name="Lichtenzveig J."/>
            <person name="Gali K.K."/>
            <person name="Rubio J."/>
            <person name="Nadarajan N."/>
            <person name="Dolezel J."/>
            <person name="Bansal K.C."/>
            <person name="Xu X."/>
            <person name="Edwards D."/>
            <person name="Zhang G."/>
            <person name="Kahl G."/>
            <person name="Gil J."/>
            <person name="Singh K.B."/>
            <person name="Datta S.K."/>
            <person name="Jackson S.A."/>
            <person name="Wang J."/>
            <person name="Cook D.R."/>
        </authorList>
    </citation>
    <scope>NUCLEOTIDE SEQUENCE [LARGE SCALE GENOMIC DNA]</scope>
    <source>
        <strain evidence="7">cv. CDC Frontier</strain>
    </source>
</reference>
<feature type="region of interest" description="Disordered" evidence="4">
    <location>
        <begin position="133"/>
        <end position="167"/>
    </location>
</feature>
<keyword evidence="7" id="KW-1185">Reference proteome</keyword>
<dbReference type="PaxDb" id="3827-XP_004497303.1"/>
<dbReference type="GO" id="GO:0008270">
    <property type="term" value="F:zinc ion binding"/>
    <property type="evidence" value="ECO:0007669"/>
    <property type="project" value="UniProtKB-KW"/>
</dbReference>
<dbReference type="InterPro" id="IPR034361">
    <property type="entry name" value="PHIP1_RRM1"/>
</dbReference>
<dbReference type="SUPFAM" id="SSF57756">
    <property type="entry name" value="Retrovirus zinc finger-like domains"/>
    <property type="match status" value="1"/>
</dbReference>
<evidence type="ECO:0000256" key="3">
    <source>
        <dbReference type="PROSITE-ProRule" id="PRU00176"/>
    </source>
</evidence>
<evidence type="ECO:0000256" key="2">
    <source>
        <dbReference type="PROSITE-ProRule" id="PRU00047"/>
    </source>
</evidence>
<dbReference type="PROSITE" id="PS50158">
    <property type="entry name" value="ZF_CCHC"/>
    <property type="match status" value="1"/>
</dbReference>
<feature type="domain" description="CCHC-type" evidence="6">
    <location>
        <begin position="436"/>
        <end position="451"/>
    </location>
</feature>
<dbReference type="STRING" id="3827.A0A1S2Y276"/>
<feature type="region of interest" description="Disordered" evidence="4">
    <location>
        <begin position="373"/>
        <end position="393"/>
    </location>
</feature>
<evidence type="ECO:0000259" key="5">
    <source>
        <dbReference type="PROSITE" id="PS50102"/>
    </source>
</evidence>
<dbReference type="SUPFAM" id="SSF54928">
    <property type="entry name" value="RNA-binding domain, RBD"/>
    <property type="match status" value="2"/>
</dbReference>
<keyword evidence="1 3" id="KW-0694">RNA-binding</keyword>
<accession>A0A1S2Y276</accession>
<feature type="compositionally biased region" description="Low complexity" evidence="4">
    <location>
        <begin position="26"/>
        <end position="38"/>
    </location>
</feature>
<dbReference type="InterPro" id="IPR036875">
    <property type="entry name" value="Znf_CCHC_sf"/>
</dbReference>
<dbReference type="CDD" id="cd12271">
    <property type="entry name" value="RRM1_PHIP1"/>
    <property type="match status" value="1"/>
</dbReference>
<feature type="compositionally biased region" description="Basic and acidic residues" evidence="4">
    <location>
        <begin position="152"/>
        <end position="165"/>
    </location>
</feature>
<organism evidence="7 8">
    <name type="scientific">Cicer arietinum</name>
    <name type="common">Chickpea</name>
    <name type="synonym">Garbanzo</name>
    <dbReference type="NCBI Taxonomy" id="3827"/>
    <lineage>
        <taxon>Eukaryota</taxon>
        <taxon>Viridiplantae</taxon>
        <taxon>Streptophyta</taxon>
        <taxon>Embryophyta</taxon>
        <taxon>Tracheophyta</taxon>
        <taxon>Spermatophyta</taxon>
        <taxon>Magnoliopsida</taxon>
        <taxon>eudicotyledons</taxon>
        <taxon>Gunneridae</taxon>
        <taxon>Pentapetalae</taxon>
        <taxon>rosids</taxon>
        <taxon>fabids</taxon>
        <taxon>Fabales</taxon>
        <taxon>Fabaceae</taxon>
        <taxon>Papilionoideae</taxon>
        <taxon>50 kb inversion clade</taxon>
        <taxon>NPAAA clade</taxon>
        <taxon>Hologalegina</taxon>
        <taxon>IRL clade</taxon>
        <taxon>Cicereae</taxon>
        <taxon>Cicer</taxon>
    </lineage>
</organism>
<evidence type="ECO:0000313" key="8">
    <source>
        <dbReference type="RefSeq" id="XP_004497303.1"/>
    </source>
</evidence>
<sequence length="460" mass="50943">MVLSNKKLKQKLRAELTLNQIKPDSDAPSSSSNSLKLLLHSESHKPILSKRDKLRKLRPLQQQPQPLPSQPSIEDEGTNNKETVIEGLEKKKDKKRKRKVEKQNDDDDGVDAANANGVVVKDTKLSKKKKILLKQKKKMQKKKQKEKKKLAKTAEEENRQNHQEEEMPQATVLNNTTTNTNTNIPITTTITTSQENGDVATKVYVGGIPYYSTEDDIQSYFEGCGTITDIHCMTFPDTGKFKGIAIISFKTEAAAKRALAFDGADMGGLFLKIQPYKATQATRFTPQMMEGYNRIYVGSLSWEITEEELRKFFSNCNIASIRFGMDKETGEFRGYAHVDFSDSQSLKTALKLDQSVLFGRSVRISCAVPLKKKPNAGEKPDAGETSNGGEKLGAVEKPVAVETPAAIETPAAVETLVEEVVKPSSLGSGKRKNRMCYGCRQKGHNLSECPNNQTGASTPI</sequence>
<dbReference type="RefSeq" id="XP_004497303.1">
    <property type="nucleotide sequence ID" value="XM_004497246.3"/>
</dbReference>
<evidence type="ECO:0000259" key="6">
    <source>
        <dbReference type="PROSITE" id="PS50158"/>
    </source>
</evidence>
<keyword evidence="2" id="KW-0863">Zinc-finger</keyword>
<keyword evidence="2" id="KW-0862">Zinc</keyword>
<feature type="compositionally biased region" description="Basic residues" evidence="4">
    <location>
        <begin position="133"/>
        <end position="151"/>
    </location>
</feature>
<dbReference type="InterPro" id="IPR012677">
    <property type="entry name" value="Nucleotide-bd_a/b_plait_sf"/>
</dbReference>
<dbReference type="InterPro" id="IPR035979">
    <property type="entry name" value="RBD_domain_sf"/>
</dbReference>
<protein>
    <submittedName>
        <fullName evidence="8">Nucleolin 2</fullName>
    </submittedName>
</protein>
<evidence type="ECO:0000256" key="1">
    <source>
        <dbReference type="ARBA" id="ARBA00022884"/>
    </source>
</evidence>
<dbReference type="SMART" id="SM00360">
    <property type="entry name" value="RRM"/>
    <property type="match status" value="2"/>
</dbReference>
<reference evidence="8" key="2">
    <citation type="submission" date="2025-08" db="UniProtKB">
        <authorList>
            <consortium name="RefSeq"/>
        </authorList>
    </citation>
    <scope>IDENTIFICATION</scope>
    <source>
        <tissue evidence="8">Etiolated seedlings</tissue>
    </source>
</reference>
<gene>
    <name evidence="8" type="primary">LOC101493741</name>
</gene>
<dbReference type="InterPro" id="IPR000504">
    <property type="entry name" value="RRM_dom"/>
</dbReference>
<dbReference type="Pfam" id="PF00076">
    <property type="entry name" value="RRM_1"/>
    <property type="match status" value="2"/>
</dbReference>
<dbReference type="AlphaFoldDB" id="A0A1S2Y276"/>
<feature type="domain" description="RRM" evidence="5">
    <location>
        <begin position="293"/>
        <end position="369"/>
    </location>
</feature>
<feature type="compositionally biased region" description="Basic and acidic residues" evidence="4">
    <location>
        <begin position="39"/>
        <end position="51"/>
    </location>
</feature>
<evidence type="ECO:0000256" key="4">
    <source>
        <dbReference type="SAM" id="MobiDB-lite"/>
    </source>
</evidence>
<keyword evidence="2" id="KW-0479">Metal-binding</keyword>
<dbReference type="InterPro" id="IPR001878">
    <property type="entry name" value="Znf_CCHC"/>
</dbReference>
<dbReference type="PROSITE" id="PS50102">
    <property type="entry name" value="RRM"/>
    <property type="match status" value="2"/>
</dbReference>
<dbReference type="eggNOG" id="KOG0118">
    <property type="taxonomic scope" value="Eukaryota"/>
</dbReference>
<dbReference type="PANTHER" id="PTHR23236">
    <property type="entry name" value="EUKARYOTIC TRANSLATION INITIATION FACTOR 4B/4H"/>
    <property type="match status" value="1"/>
</dbReference>
<dbReference type="OrthoDB" id="439808at2759"/>
<dbReference type="Proteomes" id="UP000087171">
    <property type="component" value="Chromosome Ca4"/>
</dbReference>
<proteinExistence type="predicted"/>
<name>A0A1S2Y276_CICAR</name>
<dbReference type="KEGG" id="cam:101493741"/>
<dbReference type="GO" id="GO:0003723">
    <property type="term" value="F:RNA binding"/>
    <property type="evidence" value="ECO:0007669"/>
    <property type="project" value="UniProtKB-UniRule"/>
</dbReference>